<reference evidence="9 10" key="1">
    <citation type="journal article" date="2021" name="Sci. Rep.">
        <title>Genome sequencing of the multicellular alga Astrephomene provides insights into convergent evolution of germ-soma differentiation.</title>
        <authorList>
            <person name="Yamashita S."/>
            <person name="Yamamoto K."/>
            <person name="Matsuzaki R."/>
            <person name="Suzuki S."/>
            <person name="Yamaguchi H."/>
            <person name="Hirooka S."/>
            <person name="Minakuchi Y."/>
            <person name="Miyagishima S."/>
            <person name="Kawachi M."/>
            <person name="Toyoda A."/>
            <person name="Nozaki H."/>
        </authorList>
    </citation>
    <scope>NUCLEOTIDE SEQUENCE [LARGE SCALE GENOMIC DNA]</scope>
    <source>
        <strain evidence="9 10">NIES-4017</strain>
    </source>
</reference>
<evidence type="ECO:0000256" key="7">
    <source>
        <dbReference type="ARBA" id="ARBA00022691"/>
    </source>
</evidence>
<dbReference type="PANTHER" id="PTHR11579">
    <property type="entry name" value="PROTEIN-L-ISOASPARTATE O-METHYLTRANSFERASE"/>
    <property type="match status" value="1"/>
</dbReference>
<feature type="region of interest" description="Disordered" evidence="8">
    <location>
        <begin position="343"/>
        <end position="401"/>
    </location>
</feature>
<evidence type="ECO:0000256" key="8">
    <source>
        <dbReference type="SAM" id="MobiDB-lite"/>
    </source>
</evidence>
<feature type="region of interest" description="Disordered" evidence="8">
    <location>
        <begin position="1"/>
        <end position="34"/>
    </location>
</feature>
<proteinExistence type="inferred from homology"/>
<keyword evidence="5" id="KW-0489">Methyltransferase</keyword>
<organism evidence="9 10">
    <name type="scientific">Astrephomene gubernaculifera</name>
    <dbReference type="NCBI Taxonomy" id="47775"/>
    <lineage>
        <taxon>Eukaryota</taxon>
        <taxon>Viridiplantae</taxon>
        <taxon>Chlorophyta</taxon>
        <taxon>core chlorophytes</taxon>
        <taxon>Chlorophyceae</taxon>
        <taxon>CS clade</taxon>
        <taxon>Chlamydomonadales</taxon>
        <taxon>Astrephomenaceae</taxon>
        <taxon>Astrephomene</taxon>
    </lineage>
</organism>
<dbReference type="EMBL" id="BMAR01000037">
    <property type="protein sequence ID" value="GFR50446.1"/>
    <property type="molecule type" value="Genomic_DNA"/>
</dbReference>
<dbReference type="InterPro" id="IPR000682">
    <property type="entry name" value="PCMT"/>
</dbReference>
<evidence type="ECO:0000256" key="6">
    <source>
        <dbReference type="ARBA" id="ARBA00022679"/>
    </source>
</evidence>
<accession>A0AAD3E315</accession>
<evidence type="ECO:0000313" key="9">
    <source>
        <dbReference type="EMBL" id="GFR50446.1"/>
    </source>
</evidence>
<evidence type="ECO:0000313" key="10">
    <source>
        <dbReference type="Proteomes" id="UP001054857"/>
    </source>
</evidence>
<dbReference type="GO" id="GO:0032259">
    <property type="term" value="P:methylation"/>
    <property type="evidence" value="ECO:0007669"/>
    <property type="project" value="UniProtKB-KW"/>
</dbReference>
<name>A0AAD3E315_9CHLO</name>
<feature type="compositionally biased region" description="Acidic residues" evidence="8">
    <location>
        <begin position="12"/>
        <end position="23"/>
    </location>
</feature>
<comment type="subcellular location">
    <subcellularLocation>
        <location evidence="1">Cytoplasm</location>
    </subcellularLocation>
</comment>
<evidence type="ECO:0000256" key="3">
    <source>
        <dbReference type="ARBA" id="ARBA00011890"/>
    </source>
</evidence>
<comment type="similarity">
    <text evidence="2">Belongs to the methyltransferase superfamily. L-isoaspartyl/D-aspartyl protein methyltransferase family.</text>
</comment>
<dbReference type="AlphaFoldDB" id="A0AAD3E315"/>
<protein>
    <recommendedName>
        <fullName evidence="3">protein-L-isoaspartate(D-aspartate) O-methyltransferase</fullName>
        <ecNumber evidence="3">2.1.1.77</ecNumber>
    </recommendedName>
</protein>
<dbReference type="CDD" id="cd02440">
    <property type="entry name" value="AdoMet_MTases"/>
    <property type="match status" value="1"/>
</dbReference>
<evidence type="ECO:0000256" key="2">
    <source>
        <dbReference type="ARBA" id="ARBA00005369"/>
    </source>
</evidence>
<dbReference type="SUPFAM" id="SSF53335">
    <property type="entry name" value="S-adenosyl-L-methionine-dependent methyltransferases"/>
    <property type="match status" value="1"/>
</dbReference>
<dbReference type="GO" id="GO:0004719">
    <property type="term" value="F:protein-L-isoaspartate (D-aspartate) O-methyltransferase activity"/>
    <property type="evidence" value="ECO:0007669"/>
    <property type="project" value="UniProtKB-EC"/>
</dbReference>
<dbReference type="GO" id="GO:0005737">
    <property type="term" value="C:cytoplasm"/>
    <property type="evidence" value="ECO:0007669"/>
    <property type="project" value="UniProtKB-SubCell"/>
</dbReference>
<keyword evidence="4" id="KW-0963">Cytoplasm</keyword>
<gene>
    <name evidence="9" type="ORF">Agub_g12667</name>
</gene>
<evidence type="ECO:0000256" key="5">
    <source>
        <dbReference type="ARBA" id="ARBA00022603"/>
    </source>
</evidence>
<evidence type="ECO:0000256" key="1">
    <source>
        <dbReference type="ARBA" id="ARBA00004496"/>
    </source>
</evidence>
<dbReference type="Proteomes" id="UP001054857">
    <property type="component" value="Unassembled WGS sequence"/>
</dbReference>
<dbReference type="Gene3D" id="3.40.50.150">
    <property type="entry name" value="Vaccinia Virus protein VP39"/>
    <property type="match status" value="1"/>
</dbReference>
<keyword evidence="6" id="KW-0808">Transferase</keyword>
<sequence length="401" mass="43228">MEEENVPIPQLDDSESSDDDDDMQNAVPPADMPRRNRLERIALFDFLRLVAGDRHQVAGFRTNEELVAHLKSSDTVTSESVSRAMLACPRDLFVPPAHRGEALADRPVRVEAAGFNISAPHVQAVALEALQLQPGMRVLDVGCGCGIVTAYAAHLVGSSGEVVGVDIRDAALRLARGNMARLREHNHEFSEVAAPVALELHNVFVPLRRHEGQYDAVHVGGAMPESRLGGVLGLLKPEGGRVVAPVANELRLITKLPDGSTRQRLLSQVSFSELEVPRDVDVVRAMEAERAKAARRVSVPPSTFPSDLAHLAAPGADLRLLAQQLAAAAEAAVEAAAEEAAVEWEAQEGREKREGGGRREEVETEAALPPRRGSINGVRPRSRGSLDPHHLAPATRPPAHR</sequence>
<dbReference type="PANTHER" id="PTHR11579:SF0">
    <property type="entry name" value="PROTEIN-L-ISOASPARTATE(D-ASPARTATE) O-METHYLTRANSFERASE"/>
    <property type="match status" value="1"/>
</dbReference>
<dbReference type="InterPro" id="IPR029063">
    <property type="entry name" value="SAM-dependent_MTases_sf"/>
</dbReference>
<keyword evidence="10" id="KW-1185">Reference proteome</keyword>
<feature type="compositionally biased region" description="Basic and acidic residues" evidence="8">
    <location>
        <begin position="347"/>
        <end position="361"/>
    </location>
</feature>
<dbReference type="Pfam" id="PF01135">
    <property type="entry name" value="PCMT"/>
    <property type="match status" value="1"/>
</dbReference>
<dbReference type="EC" id="2.1.1.77" evidence="3"/>
<keyword evidence="7" id="KW-0949">S-adenosyl-L-methionine</keyword>
<evidence type="ECO:0000256" key="4">
    <source>
        <dbReference type="ARBA" id="ARBA00022490"/>
    </source>
</evidence>
<comment type="caution">
    <text evidence="9">The sequence shown here is derived from an EMBL/GenBank/DDBJ whole genome shotgun (WGS) entry which is preliminary data.</text>
</comment>
<feature type="non-terminal residue" evidence="9">
    <location>
        <position position="401"/>
    </location>
</feature>